<proteinExistence type="predicted"/>
<name>A0A0C9SA60_9CONI</name>
<evidence type="ECO:0000256" key="1">
    <source>
        <dbReference type="SAM" id="SignalP"/>
    </source>
</evidence>
<feature type="signal peptide" evidence="1">
    <location>
        <begin position="1"/>
        <end position="20"/>
    </location>
</feature>
<feature type="chain" id="PRO_5002202983" evidence="1">
    <location>
        <begin position="21"/>
        <end position="146"/>
    </location>
</feature>
<keyword evidence="1" id="KW-0732">Signal</keyword>
<dbReference type="AlphaFoldDB" id="A0A0C9SA60"/>
<dbReference type="PANTHER" id="PTHR38400">
    <property type="entry name" value="OS02G0317800 PROTEIN"/>
    <property type="match status" value="1"/>
</dbReference>
<dbReference type="Pfam" id="PF01190">
    <property type="entry name" value="Pollen_Ole_e_1"/>
    <property type="match status" value="1"/>
</dbReference>
<protein>
    <submittedName>
        <fullName evidence="2">TSA: Wollemia nobilis Ref_Wollemi_Transcript_4782_949 transcribed RNA sequence</fullName>
    </submittedName>
</protein>
<sequence>MAGINIWCWIFLGMTVLSYADLGVAWTGEINGRVFCDVCADGSVGPEDHFLEGAEVAVLCMTISGEVLNYQAFTNSKGIFTVAETMSESNRWDMCLARAIGSIHQDCNIVGNANSATKFSYTLSSGHSYTVRPFSYQPVKTPMYCL</sequence>
<accession>A0A0C9SA60</accession>
<dbReference type="EMBL" id="GCHU01004747">
    <property type="protein sequence ID" value="JAG88933.1"/>
    <property type="molecule type" value="Transcribed_RNA"/>
</dbReference>
<evidence type="ECO:0000313" key="2">
    <source>
        <dbReference type="EMBL" id="JAG88933.1"/>
    </source>
</evidence>
<reference evidence="2" key="1">
    <citation type="submission" date="2015-02" db="EMBL/GenBank/DDBJ databases">
        <title>A transcriptome of Wollemia nobilis - a relic of Gondwana.</title>
        <authorList>
            <person name="Chia J.Y."/>
            <person name="Leong Y.S."/>
            <person name="Abdul Karim S."/>
            <person name="Wan Azmi N."/>
            <person name="Hercus R."/>
            <person name="Croft L."/>
        </authorList>
    </citation>
    <scope>NUCLEOTIDE SEQUENCE</scope>
    <source>
        <strain evidence="2">MaeBrown</strain>
        <tissue evidence="2">Leaf</tissue>
    </source>
</reference>
<organism evidence="2">
    <name type="scientific">Wollemia nobilis</name>
    <dbReference type="NCBI Taxonomy" id="56998"/>
    <lineage>
        <taxon>Eukaryota</taxon>
        <taxon>Viridiplantae</taxon>
        <taxon>Streptophyta</taxon>
        <taxon>Embryophyta</taxon>
        <taxon>Tracheophyta</taxon>
        <taxon>Spermatophyta</taxon>
        <taxon>Pinopsida</taxon>
        <taxon>Pinidae</taxon>
        <taxon>Conifers II</taxon>
        <taxon>Araucariales</taxon>
        <taxon>Araucariaceae</taxon>
        <taxon>Wollemia</taxon>
    </lineage>
</organism>